<feature type="region of interest" description="Disordered" evidence="1">
    <location>
        <begin position="1"/>
        <end position="20"/>
    </location>
</feature>
<dbReference type="AlphaFoldDB" id="A0A375CKX6"/>
<evidence type="ECO:0000313" key="2">
    <source>
        <dbReference type="EMBL" id="SOY74495.1"/>
    </source>
</evidence>
<protein>
    <submittedName>
        <fullName evidence="2">Uncharacterized protein</fullName>
    </submittedName>
</protein>
<reference evidence="2" key="1">
    <citation type="submission" date="2018-01" db="EMBL/GenBank/DDBJ databases">
        <authorList>
            <person name="Clerissi C."/>
        </authorList>
    </citation>
    <scope>NUCLEOTIDE SEQUENCE</scope>
    <source>
        <strain evidence="2">Cupriavidus taiwanensis LMG 19430</strain>
    </source>
</reference>
<comment type="caution">
    <text evidence="2">The sequence shown here is derived from an EMBL/GenBank/DDBJ whole genome shotgun (WGS) entry which is preliminary data.</text>
</comment>
<dbReference type="Proteomes" id="UP000257016">
    <property type="component" value="Unassembled WGS sequence"/>
</dbReference>
<gene>
    <name evidence="2" type="ORF">CBM2586_B20086</name>
</gene>
<feature type="compositionally biased region" description="Basic and acidic residues" evidence="1">
    <location>
        <begin position="9"/>
        <end position="18"/>
    </location>
</feature>
<sequence length="58" mass="6886">MQPVPSAVARRESEEALERRRRRADQRLILVKVRRLASLLRWRTDSLRAPVHRANERG</sequence>
<proteinExistence type="predicted"/>
<dbReference type="EMBL" id="OFSN01000020">
    <property type="protein sequence ID" value="SOY74495.1"/>
    <property type="molecule type" value="Genomic_DNA"/>
</dbReference>
<evidence type="ECO:0000256" key="1">
    <source>
        <dbReference type="SAM" id="MobiDB-lite"/>
    </source>
</evidence>
<accession>A0A375CKX6</accession>
<name>A0A375CKX6_9BURK</name>
<organism evidence="2">
    <name type="scientific">Cupriavidus taiwanensis</name>
    <dbReference type="NCBI Taxonomy" id="164546"/>
    <lineage>
        <taxon>Bacteria</taxon>
        <taxon>Pseudomonadati</taxon>
        <taxon>Pseudomonadota</taxon>
        <taxon>Betaproteobacteria</taxon>
        <taxon>Burkholderiales</taxon>
        <taxon>Burkholderiaceae</taxon>
        <taxon>Cupriavidus</taxon>
    </lineage>
</organism>